<comment type="catalytic activity">
    <reaction evidence="1">
        <text>ATP + protein L-histidine = ADP + protein N-phospho-L-histidine.</text>
        <dbReference type="EC" id="2.7.13.3"/>
    </reaction>
</comment>
<name>A0A848LKR8_9BACT</name>
<dbReference type="Gene3D" id="3.30.450.20">
    <property type="entry name" value="PAS domain"/>
    <property type="match status" value="1"/>
</dbReference>
<dbReference type="Pfam" id="PF01590">
    <property type="entry name" value="GAF"/>
    <property type="match status" value="1"/>
</dbReference>
<gene>
    <name evidence="9" type="ORF">HG543_26125</name>
</gene>
<dbReference type="InterPro" id="IPR050736">
    <property type="entry name" value="Sensor_HK_Regulatory"/>
</dbReference>
<evidence type="ECO:0000256" key="2">
    <source>
        <dbReference type="ARBA" id="ARBA00012438"/>
    </source>
</evidence>
<dbReference type="InterPro" id="IPR013656">
    <property type="entry name" value="PAS_4"/>
</dbReference>
<dbReference type="PRINTS" id="PR00344">
    <property type="entry name" value="BCTRLSENSOR"/>
</dbReference>
<evidence type="ECO:0000256" key="4">
    <source>
        <dbReference type="ARBA" id="ARBA00022679"/>
    </source>
</evidence>
<dbReference type="CDD" id="cd00130">
    <property type="entry name" value="PAS"/>
    <property type="match status" value="1"/>
</dbReference>
<dbReference type="InterPro" id="IPR003594">
    <property type="entry name" value="HATPase_dom"/>
</dbReference>
<evidence type="ECO:0000313" key="9">
    <source>
        <dbReference type="EMBL" id="NMO18309.1"/>
    </source>
</evidence>
<sequence length="566" mass="59930">MEARSPSLLVSAFTALPEPTYVLDMAGRVLACSESGARVLGRLPVELTGRHWSELGVAVEDMARLETARARVMMTGATDTVELPWPPMQSGPRPHALTLTPLPPEGGQGPWMLVTARALTEAEAVYSRALELEQAARSEVEQAERRRSFLYQAMTTLFAHPPDPQGMYTLLAHLAVPDLADWCIVDALEQGPWVTRVAVAYLDPAQQGRASALPTRTELRDDAPVGLLRVLRTGEPELVPAVTDSLLRAASAEPAHPALLRALQARSYMIVPLRARGHTLGAVTFVASGSGRRYGPDDLALAEDLCLRASLAIDNARLVGESRRAARAREDLLAVVSHDLKNPLGVVQLGAALLLRGAGSKPGGESVAKQATRIQDATERMSRLISDLLDWGRLEAGGLPLDWGEHAVASLVTEALESIRPLAEAKGLHLHADVPPGDVRARCDRLRVLQVLGNLVGNAVKFTAAGGAIRVGARACGGEVALHVRDTGTGISAEALPHIFDRYWQARDAASRGTGLGLAIAKGLVEAHGGTIRAESTPGEGSTFTFTLPAAASAAAPSLAHTTTDA</sequence>
<dbReference type="RefSeq" id="WP_169347578.1">
    <property type="nucleotide sequence ID" value="NZ_JABBJJ010000131.1"/>
</dbReference>
<dbReference type="InterPro" id="IPR005467">
    <property type="entry name" value="His_kinase_dom"/>
</dbReference>
<evidence type="ECO:0000259" key="8">
    <source>
        <dbReference type="PROSITE" id="PS50112"/>
    </source>
</evidence>
<dbReference type="SUPFAM" id="SSF47384">
    <property type="entry name" value="Homodimeric domain of signal transducing histidine kinase"/>
    <property type="match status" value="1"/>
</dbReference>
<dbReference type="PANTHER" id="PTHR43711">
    <property type="entry name" value="TWO-COMPONENT HISTIDINE KINASE"/>
    <property type="match status" value="1"/>
</dbReference>
<dbReference type="CDD" id="cd00082">
    <property type="entry name" value="HisKA"/>
    <property type="match status" value="1"/>
</dbReference>
<dbReference type="InterPro" id="IPR036097">
    <property type="entry name" value="HisK_dim/P_sf"/>
</dbReference>
<keyword evidence="6" id="KW-0902">Two-component regulatory system</keyword>
<dbReference type="SUPFAM" id="SSF55781">
    <property type="entry name" value="GAF domain-like"/>
    <property type="match status" value="1"/>
</dbReference>
<dbReference type="InterPro" id="IPR003018">
    <property type="entry name" value="GAF"/>
</dbReference>
<dbReference type="EC" id="2.7.13.3" evidence="2"/>
<feature type="domain" description="PAS" evidence="8">
    <location>
        <begin position="5"/>
        <end position="76"/>
    </location>
</feature>
<dbReference type="EMBL" id="JABBJJ010000131">
    <property type="protein sequence ID" value="NMO18309.1"/>
    <property type="molecule type" value="Genomic_DNA"/>
</dbReference>
<dbReference type="SMART" id="SM00091">
    <property type="entry name" value="PAS"/>
    <property type="match status" value="1"/>
</dbReference>
<dbReference type="SMART" id="SM00387">
    <property type="entry name" value="HATPase_c"/>
    <property type="match status" value="1"/>
</dbReference>
<dbReference type="CDD" id="cd00075">
    <property type="entry name" value="HATPase"/>
    <property type="match status" value="1"/>
</dbReference>
<evidence type="ECO:0000256" key="5">
    <source>
        <dbReference type="ARBA" id="ARBA00022777"/>
    </source>
</evidence>
<accession>A0A848LKR8</accession>
<evidence type="ECO:0000313" key="10">
    <source>
        <dbReference type="Proteomes" id="UP000518300"/>
    </source>
</evidence>
<dbReference type="GO" id="GO:0000155">
    <property type="term" value="F:phosphorelay sensor kinase activity"/>
    <property type="evidence" value="ECO:0007669"/>
    <property type="project" value="InterPro"/>
</dbReference>
<dbReference type="PANTHER" id="PTHR43711:SF1">
    <property type="entry name" value="HISTIDINE KINASE 1"/>
    <property type="match status" value="1"/>
</dbReference>
<dbReference type="SMART" id="SM00388">
    <property type="entry name" value="HisKA"/>
    <property type="match status" value="1"/>
</dbReference>
<dbReference type="Gene3D" id="1.10.287.130">
    <property type="match status" value="1"/>
</dbReference>
<dbReference type="PROSITE" id="PS50109">
    <property type="entry name" value="HIS_KIN"/>
    <property type="match status" value="1"/>
</dbReference>
<dbReference type="FunFam" id="3.30.565.10:FF:000006">
    <property type="entry name" value="Sensor histidine kinase WalK"/>
    <property type="match status" value="1"/>
</dbReference>
<proteinExistence type="predicted"/>
<dbReference type="InterPro" id="IPR036890">
    <property type="entry name" value="HATPase_C_sf"/>
</dbReference>
<dbReference type="InterPro" id="IPR000014">
    <property type="entry name" value="PAS"/>
</dbReference>
<dbReference type="SMART" id="SM00065">
    <property type="entry name" value="GAF"/>
    <property type="match status" value="1"/>
</dbReference>
<keyword evidence="5" id="KW-0418">Kinase</keyword>
<dbReference type="Gene3D" id="3.30.450.40">
    <property type="match status" value="1"/>
</dbReference>
<dbReference type="InterPro" id="IPR029016">
    <property type="entry name" value="GAF-like_dom_sf"/>
</dbReference>
<dbReference type="Pfam" id="PF00512">
    <property type="entry name" value="HisKA"/>
    <property type="match status" value="1"/>
</dbReference>
<keyword evidence="4" id="KW-0808">Transferase</keyword>
<dbReference type="PROSITE" id="PS50112">
    <property type="entry name" value="PAS"/>
    <property type="match status" value="1"/>
</dbReference>
<dbReference type="InterPro" id="IPR003661">
    <property type="entry name" value="HisK_dim/P_dom"/>
</dbReference>
<dbReference type="Pfam" id="PF02518">
    <property type="entry name" value="HATPase_c"/>
    <property type="match status" value="1"/>
</dbReference>
<feature type="domain" description="Histidine kinase" evidence="7">
    <location>
        <begin position="335"/>
        <end position="552"/>
    </location>
</feature>
<evidence type="ECO:0000256" key="1">
    <source>
        <dbReference type="ARBA" id="ARBA00000085"/>
    </source>
</evidence>
<dbReference type="InterPro" id="IPR004358">
    <property type="entry name" value="Sig_transdc_His_kin-like_C"/>
</dbReference>
<reference evidence="9 10" key="1">
    <citation type="submission" date="2020-04" db="EMBL/GenBank/DDBJ databases">
        <title>Draft genome of Pyxidicoccus fallax type strain.</title>
        <authorList>
            <person name="Whitworth D.E."/>
        </authorList>
    </citation>
    <scope>NUCLEOTIDE SEQUENCE [LARGE SCALE GENOMIC DNA]</scope>
    <source>
        <strain evidence="9 10">DSM 14698</strain>
    </source>
</reference>
<dbReference type="Gene3D" id="3.30.565.10">
    <property type="entry name" value="Histidine kinase-like ATPase, C-terminal domain"/>
    <property type="match status" value="1"/>
</dbReference>
<protein>
    <recommendedName>
        <fullName evidence="2">histidine kinase</fullName>
        <ecNumber evidence="2">2.7.13.3</ecNumber>
    </recommendedName>
</protein>
<comment type="caution">
    <text evidence="9">The sequence shown here is derived from an EMBL/GenBank/DDBJ whole genome shotgun (WGS) entry which is preliminary data.</text>
</comment>
<dbReference type="AlphaFoldDB" id="A0A848LKR8"/>
<dbReference type="Proteomes" id="UP000518300">
    <property type="component" value="Unassembled WGS sequence"/>
</dbReference>
<evidence type="ECO:0000259" key="7">
    <source>
        <dbReference type="PROSITE" id="PS50109"/>
    </source>
</evidence>
<organism evidence="9 10">
    <name type="scientific">Pyxidicoccus fallax</name>
    <dbReference type="NCBI Taxonomy" id="394095"/>
    <lineage>
        <taxon>Bacteria</taxon>
        <taxon>Pseudomonadati</taxon>
        <taxon>Myxococcota</taxon>
        <taxon>Myxococcia</taxon>
        <taxon>Myxococcales</taxon>
        <taxon>Cystobacterineae</taxon>
        <taxon>Myxococcaceae</taxon>
        <taxon>Pyxidicoccus</taxon>
    </lineage>
</organism>
<keyword evidence="3" id="KW-0597">Phosphoprotein</keyword>
<keyword evidence="10" id="KW-1185">Reference proteome</keyword>
<evidence type="ECO:0000256" key="3">
    <source>
        <dbReference type="ARBA" id="ARBA00022553"/>
    </source>
</evidence>
<dbReference type="SUPFAM" id="SSF55785">
    <property type="entry name" value="PYP-like sensor domain (PAS domain)"/>
    <property type="match status" value="1"/>
</dbReference>
<dbReference type="InterPro" id="IPR035965">
    <property type="entry name" value="PAS-like_dom_sf"/>
</dbReference>
<dbReference type="SUPFAM" id="SSF55874">
    <property type="entry name" value="ATPase domain of HSP90 chaperone/DNA topoisomerase II/histidine kinase"/>
    <property type="match status" value="1"/>
</dbReference>
<dbReference type="Pfam" id="PF08448">
    <property type="entry name" value="PAS_4"/>
    <property type="match status" value="1"/>
</dbReference>
<evidence type="ECO:0000256" key="6">
    <source>
        <dbReference type="ARBA" id="ARBA00023012"/>
    </source>
</evidence>